<feature type="transmembrane region" description="Helical" evidence="9">
    <location>
        <begin position="113"/>
        <end position="133"/>
    </location>
</feature>
<sequence length="371" mass="41908">MAWLSNATTAESFLQAVVEHNLTRSQRVFFEKYYTHFVAYGVLAGSFCLAEFFLSAICFTAILTYPPLKRKFNYLIANMVVINLLLSSTVYPLNIYGNLRALYGELPARFCDWTVYSFFIINAGIWHECVIAIDRYLAIVHSTHYPFIRGKKGVAFTIIAGYVPAVLLNLYPLVAANDEFIAAPPFGDCVLNPRKPEISQFVEIRAILGLYLPSVLTGLSYAAIFAFFMTRRFRVGVAQPSPASDQAVQANVKQARRMRVALLLFLIFLWSLMGNLPLPLIDAFYRDLFRQYPPAYFFPRYATQFSIVGSKVIYAMLNPDYRAGVRAVWLCRFGQDGLRGRRRRNNRVQLPRPAAGTAPVAPINLGARCEA</sequence>
<dbReference type="PANTHER" id="PTHR24249">
    <property type="entry name" value="HISTAMINE RECEPTOR-RELATED G-PROTEIN COUPLED RECEPTOR"/>
    <property type="match status" value="1"/>
</dbReference>
<comment type="caution">
    <text evidence="11">The sequence shown here is derived from an EMBL/GenBank/DDBJ whole genome shotgun (WGS) entry which is preliminary data.</text>
</comment>
<reference evidence="12" key="1">
    <citation type="submission" date="2017-01" db="EMBL/GenBank/DDBJ databases">
        <title>Comparative genomics of anhydrobiosis in the tardigrade Hypsibius dujardini.</title>
        <authorList>
            <person name="Yoshida Y."/>
            <person name="Koutsovoulos G."/>
            <person name="Laetsch D."/>
            <person name="Stevens L."/>
            <person name="Kumar S."/>
            <person name="Horikawa D."/>
            <person name="Ishino K."/>
            <person name="Komine S."/>
            <person name="Tomita M."/>
            <person name="Blaxter M."/>
            <person name="Arakawa K."/>
        </authorList>
    </citation>
    <scope>NUCLEOTIDE SEQUENCE [LARGE SCALE GENOMIC DNA]</scope>
    <source>
        <strain evidence="12">Z151</strain>
    </source>
</reference>
<feature type="transmembrane region" description="Helical" evidence="9">
    <location>
        <begin position="301"/>
        <end position="317"/>
    </location>
</feature>
<dbReference type="SUPFAM" id="SSF81321">
    <property type="entry name" value="Family A G protein-coupled receptor-like"/>
    <property type="match status" value="1"/>
</dbReference>
<dbReference type="InterPro" id="IPR050569">
    <property type="entry name" value="TAAR"/>
</dbReference>
<dbReference type="Gene3D" id="1.20.1070.10">
    <property type="entry name" value="Rhodopsin 7-helix transmembrane proteins"/>
    <property type="match status" value="1"/>
</dbReference>
<evidence type="ECO:0000256" key="2">
    <source>
        <dbReference type="ARBA" id="ARBA00022475"/>
    </source>
</evidence>
<proteinExistence type="predicted"/>
<dbReference type="PROSITE" id="PS50262">
    <property type="entry name" value="G_PROTEIN_RECEP_F1_2"/>
    <property type="match status" value="1"/>
</dbReference>
<keyword evidence="8" id="KW-0807">Transducer</keyword>
<dbReference type="OrthoDB" id="6117944at2759"/>
<keyword evidence="12" id="KW-1185">Reference proteome</keyword>
<evidence type="ECO:0000256" key="3">
    <source>
        <dbReference type="ARBA" id="ARBA00022692"/>
    </source>
</evidence>
<evidence type="ECO:0000256" key="6">
    <source>
        <dbReference type="ARBA" id="ARBA00023136"/>
    </source>
</evidence>
<feature type="transmembrane region" description="Helical" evidence="9">
    <location>
        <begin position="37"/>
        <end position="65"/>
    </location>
</feature>
<evidence type="ECO:0000256" key="5">
    <source>
        <dbReference type="ARBA" id="ARBA00023040"/>
    </source>
</evidence>
<feature type="transmembrane region" description="Helical" evidence="9">
    <location>
        <begin position="154"/>
        <end position="174"/>
    </location>
</feature>
<protein>
    <recommendedName>
        <fullName evidence="10">G-protein coupled receptors family 1 profile domain-containing protein</fullName>
    </recommendedName>
</protein>
<dbReference type="GO" id="GO:0005886">
    <property type="term" value="C:plasma membrane"/>
    <property type="evidence" value="ECO:0007669"/>
    <property type="project" value="UniProtKB-SubCell"/>
</dbReference>
<keyword evidence="3 9" id="KW-0812">Transmembrane</keyword>
<dbReference type="PRINTS" id="PR00237">
    <property type="entry name" value="GPCRRHODOPSN"/>
</dbReference>
<keyword evidence="6 9" id="KW-0472">Membrane</keyword>
<keyword evidence="2" id="KW-1003">Cell membrane</keyword>
<keyword evidence="7" id="KW-0675">Receptor</keyword>
<evidence type="ECO:0000256" key="4">
    <source>
        <dbReference type="ARBA" id="ARBA00022989"/>
    </source>
</evidence>
<accession>A0A1W0X5W4</accession>
<gene>
    <name evidence="11" type="ORF">BV898_03038</name>
</gene>
<dbReference type="InterPro" id="IPR000276">
    <property type="entry name" value="GPCR_Rhodpsn"/>
</dbReference>
<name>A0A1W0X5W4_HYPEX</name>
<feature type="transmembrane region" description="Helical" evidence="9">
    <location>
        <begin position="206"/>
        <end position="228"/>
    </location>
</feature>
<keyword evidence="4 9" id="KW-1133">Transmembrane helix</keyword>
<dbReference type="CDD" id="cd00637">
    <property type="entry name" value="7tm_classA_rhodopsin-like"/>
    <property type="match status" value="1"/>
</dbReference>
<keyword evidence="5" id="KW-0297">G-protein coupled receptor</keyword>
<evidence type="ECO:0000256" key="7">
    <source>
        <dbReference type="ARBA" id="ARBA00023170"/>
    </source>
</evidence>
<feature type="domain" description="G-protein coupled receptors family 1 profile" evidence="10">
    <location>
        <begin position="54"/>
        <end position="314"/>
    </location>
</feature>
<dbReference type="Pfam" id="PF00001">
    <property type="entry name" value="7tm_1"/>
    <property type="match status" value="1"/>
</dbReference>
<evidence type="ECO:0000256" key="9">
    <source>
        <dbReference type="SAM" id="Phobius"/>
    </source>
</evidence>
<organism evidence="11 12">
    <name type="scientific">Hypsibius exemplaris</name>
    <name type="common">Freshwater tardigrade</name>
    <dbReference type="NCBI Taxonomy" id="2072580"/>
    <lineage>
        <taxon>Eukaryota</taxon>
        <taxon>Metazoa</taxon>
        <taxon>Ecdysozoa</taxon>
        <taxon>Tardigrada</taxon>
        <taxon>Eutardigrada</taxon>
        <taxon>Parachela</taxon>
        <taxon>Hypsibioidea</taxon>
        <taxon>Hypsibiidae</taxon>
        <taxon>Hypsibius</taxon>
    </lineage>
</organism>
<feature type="transmembrane region" description="Helical" evidence="9">
    <location>
        <begin position="72"/>
        <end position="93"/>
    </location>
</feature>
<feature type="transmembrane region" description="Helical" evidence="9">
    <location>
        <begin position="260"/>
        <end position="281"/>
    </location>
</feature>
<evidence type="ECO:0000313" key="11">
    <source>
        <dbReference type="EMBL" id="OQV22987.1"/>
    </source>
</evidence>
<dbReference type="GO" id="GO:0004930">
    <property type="term" value="F:G protein-coupled receptor activity"/>
    <property type="evidence" value="ECO:0007669"/>
    <property type="project" value="UniProtKB-KW"/>
</dbReference>
<evidence type="ECO:0000256" key="1">
    <source>
        <dbReference type="ARBA" id="ARBA00004651"/>
    </source>
</evidence>
<dbReference type="InterPro" id="IPR017452">
    <property type="entry name" value="GPCR_Rhodpsn_7TM"/>
</dbReference>
<dbReference type="PANTHER" id="PTHR24249:SF372">
    <property type="entry name" value="G-PROTEIN COUPLED RECEPTORS FAMILY 1 PROFILE DOMAIN-CONTAINING PROTEIN"/>
    <property type="match status" value="1"/>
</dbReference>
<evidence type="ECO:0000259" key="10">
    <source>
        <dbReference type="PROSITE" id="PS50262"/>
    </source>
</evidence>
<evidence type="ECO:0000313" key="12">
    <source>
        <dbReference type="Proteomes" id="UP000192578"/>
    </source>
</evidence>
<dbReference type="Proteomes" id="UP000192578">
    <property type="component" value="Unassembled WGS sequence"/>
</dbReference>
<evidence type="ECO:0000256" key="8">
    <source>
        <dbReference type="ARBA" id="ARBA00023224"/>
    </source>
</evidence>
<comment type="subcellular location">
    <subcellularLocation>
        <location evidence="1">Cell membrane</location>
        <topology evidence="1">Multi-pass membrane protein</topology>
    </subcellularLocation>
</comment>
<dbReference type="AlphaFoldDB" id="A0A1W0X5W4"/>
<dbReference type="EMBL" id="MTYJ01000014">
    <property type="protein sequence ID" value="OQV22987.1"/>
    <property type="molecule type" value="Genomic_DNA"/>
</dbReference>